<dbReference type="PRINTS" id="PR00792">
    <property type="entry name" value="PEPSIN"/>
</dbReference>
<name>A0AAV2SYK5_CALDB</name>
<evidence type="ECO:0000256" key="11">
    <source>
        <dbReference type="SAM" id="SignalP"/>
    </source>
</evidence>
<dbReference type="PANTHER" id="PTHR47966">
    <property type="entry name" value="BETA-SITE APP-CLEAVING ENZYME, ISOFORM A-RELATED"/>
    <property type="match status" value="1"/>
</dbReference>
<evidence type="ECO:0000313" key="14">
    <source>
        <dbReference type="Proteomes" id="UP001497525"/>
    </source>
</evidence>
<dbReference type="AlphaFoldDB" id="A0AAV2SYK5"/>
<dbReference type="GO" id="GO:0006508">
    <property type="term" value="P:proteolysis"/>
    <property type="evidence" value="ECO:0007669"/>
    <property type="project" value="UniProtKB-KW"/>
</dbReference>
<dbReference type="GO" id="GO:0004190">
    <property type="term" value="F:aspartic-type endopeptidase activity"/>
    <property type="evidence" value="ECO:0007669"/>
    <property type="project" value="UniProtKB-KW"/>
</dbReference>
<feature type="domain" description="Peptidase A1" evidence="12">
    <location>
        <begin position="71"/>
        <end position="385"/>
    </location>
</feature>
<evidence type="ECO:0000313" key="13">
    <source>
        <dbReference type="EMBL" id="CAL5130040.1"/>
    </source>
</evidence>
<feature type="signal peptide" evidence="11">
    <location>
        <begin position="1"/>
        <end position="15"/>
    </location>
</feature>
<feature type="chain" id="PRO_5043438807" description="Peptidase A1 domain-containing protein" evidence="11">
    <location>
        <begin position="16"/>
        <end position="428"/>
    </location>
</feature>
<evidence type="ECO:0000256" key="6">
    <source>
        <dbReference type="ARBA" id="ARBA00023157"/>
    </source>
</evidence>
<keyword evidence="2 10" id="KW-0645">Protease</keyword>
<dbReference type="InterPro" id="IPR033121">
    <property type="entry name" value="PEPTIDASE_A1"/>
</dbReference>
<keyword evidence="4 10" id="KW-0064">Aspartyl protease</keyword>
<gene>
    <name evidence="13" type="ORF">CDAUBV1_LOCUS1483</name>
</gene>
<organism evidence="13 14">
    <name type="scientific">Calicophoron daubneyi</name>
    <name type="common">Rumen fluke</name>
    <name type="synonym">Paramphistomum daubneyi</name>
    <dbReference type="NCBI Taxonomy" id="300641"/>
    <lineage>
        <taxon>Eukaryota</taxon>
        <taxon>Metazoa</taxon>
        <taxon>Spiralia</taxon>
        <taxon>Lophotrochozoa</taxon>
        <taxon>Platyhelminthes</taxon>
        <taxon>Trematoda</taxon>
        <taxon>Digenea</taxon>
        <taxon>Plagiorchiida</taxon>
        <taxon>Pronocephalata</taxon>
        <taxon>Paramphistomoidea</taxon>
        <taxon>Paramphistomidae</taxon>
        <taxon>Calicophoron</taxon>
    </lineage>
</organism>
<feature type="disulfide bond" evidence="9">
    <location>
        <begin position="266"/>
        <end position="270"/>
    </location>
</feature>
<dbReference type="SUPFAM" id="SSF50630">
    <property type="entry name" value="Acid proteases"/>
    <property type="match status" value="1"/>
</dbReference>
<dbReference type="Pfam" id="PF00026">
    <property type="entry name" value="Asp"/>
    <property type="match status" value="1"/>
</dbReference>
<evidence type="ECO:0000256" key="4">
    <source>
        <dbReference type="ARBA" id="ARBA00022750"/>
    </source>
</evidence>
<dbReference type="InterPro" id="IPR001969">
    <property type="entry name" value="Aspartic_peptidase_AS"/>
</dbReference>
<sequence>MLLLYFLLFLSLCSGDIIRVSLKPFRNARRELIEYGSSLKALKIRGLNFGGLAAANGPIPEQLNNYLDAQYYGSIGIGTPPQPFRVVFDTGSSNLWVPSKKCSFFDVACWLHYKYDSSKSSTYHPNGTEFSIRYGTGSVSGVLSTDVVTLGSVNVTNQTFGEALKQPGIVFVMAKFDGILGMGFKSISVGGVTPLFDNMIAQGLVPEPVFSFYLERNASVPVGGELLLGGIDPDYYTGEFNYAPLTHETYWQFKMDRIRLRNVDVCSDGCQAIADTGTSLIAGPAKEVAKINKELGATKIFSGAYVVDCNKLPEMPSIDFFINGKNMTLDPVDYVMKVTSFGQTICLSGFMGIDIPVGPLWILGDVFIGKFYSVFDVGNRRVGFATARRGKKIRGSKIQPMIPLRPALRRAQVNPTEVFRFSRLIRGP</sequence>
<evidence type="ECO:0000256" key="9">
    <source>
        <dbReference type="PIRSR" id="PIRSR601461-2"/>
    </source>
</evidence>
<proteinExistence type="inferred from homology"/>
<feature type="disulfide bond" evidence="9">
    <location>
        <begin position="309"/>
        <end position="346"/>
    </location>
</feature>
<dbReference type="InterPro" id="IPR021109">
    <property type="entry name" value="Peptidase_aspartic_dom_sf"/>
</dbReference>
<dbReference type="FunFam" id="2.40.70.10:FF:000002">
    <property type="entry name" value="Vacuolar aspartic proteinase"/>
    <property type="match status" value="1"/>
</dbReference>
<dbReference type="Gene3D" id="2.40.70.10">
    <property type="entry name" value="Acid Proteases"/>
    <property type="match status" value="2"/>
</dbReference>
<protein>
    <recommendedName>
        <fullName evidence="12">Peptidase A1 domain-containing protein</fullName>
    </recommendedName>
</protein>
<evidence type="ECO:0000256" key="8">
    <source>
        <dbReference type="PIRSR" id="PIRSR601461-1"/>
    </source>
</evidence>
<dbReference type="InterPro" id="IPR001461">
    <property type="entry name" value="Aspartic_peptidase_A1"/>
</dbReference>
<dbReference type="Gene3D" id="2.60.40.1960">
    <property type="match status" value="1"/>
</dbReference>
<comment type="caution">
    <text evidence="13">The sequence shown here is derived from an EMBL/GenBank/DDBJ whole genome shotgun (WGS) entry which is preliminary data.</text>
</comment>
<evidence type="ECO:0000256" key="10">
    <source>
        <dbReference type="RuleBase" id="RU000454"/>
    </source>
</evidence>
<dbReference type="FunFam" id="2.40.70.10:FF:000009">
    <property type="entry name" value="Aspartic proteinase A1"/>
    <property type="match status" value="1"/>
</dbReference>
<dbReference type="PANTHER" id="PTHR47966:SF51">
    <property type="entry name" value="BETA-SITE APP-CLEAVING ENZYME, ISOFORM A-RELATED"/>
    <property type="match status" value="1"/>
</dbReference>
<evidence type="ECO:0000256" key="1">
    <source>
        <dbReference type="ARBA" id="ARBA00007447"/>
    </source>
</evidence>
<keyword evidence="5 10" id="KW-0378">Hydrolase</keyword>
<keyword evidence="3 11" id="KW-0732">Signal</keyword>
<feature type="disulfide bond" evidence="9">
    <location>
        <begin position="102"/>
        <end position="109"/>
    </location>
</feature>
<evidence type="ECO:0000256" key="2">
    <source>
        <dbReference type="ARBA" id="ARBA00022670"/>
    </source>
</evidence>
<evidence type="ECO:0000256" key="3">
    <source>
        <dbReference type="ARBA" id="ARBA00022729"/>
    </source>
</evidence>
<evidence type="ECO:0000256" key="5">
    <source>
        <dbReference type="ARBA" id="ARBA00022801"/>
    </source>
</evidence>
<reference evidence="13" key="1">
    <citation type="submission" date="2024-06" db="EMBL/GenBank/DDBJ databases">
        <authorList>
            <person name="Liu X."/>
            <person name="Lenzi L."/>
            <person name="Haldenby T S."/>
            <person name="Uol C."/>
        </authorList>
    </citation>
    <scope>NUCLEOTIDE SEQUENCE</scope>
</reference>
<feature type="active site" evidence="8">
    <location>
        <position position="275"/>
    </location>
</feature>
<dbReference type="PROSITE" id="PS00141">
    <property type="entry name" value="ASP_PROTEASE"/>
    <property type="match status" value="2"/>
</dbReference>
<evidence type="ECO:0000256" key="7">
    <source>
        <dbReference type="ARBA" id="ARBA00023180"/>
    </source>
</evidence>
<comment type="similarity">
    <text evidence="1 10">Belongs to the peptidase A1 family.</text>
</comment>
<dbReference type="GO" id="GO:0005764">
    <property type="term" value="C:lysosome"/>
    <property type="evidence" value="ECO:0007669"/>
    <property type="project" value="TreeGrafter"/>
</dbReference>
<keyword evidence="6 9" id="KW-1015">Disulfide bond</keyword>
<accession>A0AAV2SYK5</accession>
<keyword evidence="7" id="KW-0325">Glycoprotein</keyword>
<dbReference type="PROSITE" id="PS51767">
    <property type="entry name" value="PEPTIDASE_A1"/>
    <property type="match status" value="1"/>
</dbReference>
<dbReference type="Proteomes" id="UP001497525">
    <property type="component" value="Unassembled WGS sequence"/>
</dbReference>
<dbReference type="EMBL" id="CAXLJL010000057">
    <property type="protein sequence ID" value="CAL5130040.1"/>
    <property type="molecule type" value="Genomic_DNA"/>
</dbReference>
<evidence type="ECO:0000259" key="12">
    <source>
        <dbReference type="PROSITE" id="PS51767"/>
    </source>
</evidence>
<feature type="active site" evidence="8">
    <location>
        <position position="89"/>
    </location>
</feature>